<evidence type="ECO:0000313" key="2">
    <source>
        <dbReference type="Proteomes" id="UP001152523"/>
    </source>
</evidence>
<proteinExistence type="predicted"/>
<sequence>MVKVAHGTKAIGLAASWAADQMDRDVVVRIDRYGGGGLVYGWRRRTCLGTTVGAGGFGLGGGCDKEAWGWGGRTIKRLAAATVLLDDGPWDSDRRRGMGR</sequence>
<protein>
    <submittedName>
        <fullName evidence="1">Uncharacterized protein</fullName>
    </submittedName>
</protein>
<gene>
    <name evidence="1" type="ORF">CEPIT_LOCUS32339</name>
</gene>
<keyword evidence="2" id="KW-1185">Reference proteome</keyword>
<dbReference type="Proteomes" id="UP001152523">
    <property type="component" value="Unassembled WGS sequence"/>
</dbReference>
<comment type="caution">
    <text evidence="1">The sequence shown here is derived from an EMBL/GenBank/DDBJ whole genome shotgun (WGS) entry which is preliminary data.</text>
</comment>
<dbReference type="AlphaFoldDB" id="A0AAV0FB68"/>
<evidence type="ECO:0000313" key="1">
    <source>
        <dbReference type="EMBL" id="CAH9132645.1"/>
    </source>
</evidence>
<name>A0AAV0FB68_9ASTE</name>
<accession>A0AAV0FB68</accession>
<organism evidence="1 2">
    <name type="scientific">Cuscuta epithymum</name>
    <dbReference type="NCBI Taxonomy" id="186058"/>
    <lineage>
        <taxon>Eukaryota</taxon>
        <taxon>Viridiplantae</taxon>
        <taxon>Streptophyta</taxon>
        <taxon>Embryophyta</taxon>
        <taxon>Tracheophyta</taxon>
        <taxon>Spermatophyta</taxon>
        <taxon>Magnoliopsida</taxon>
        <taxon>eudicotyledons</taxon>
        <taxon>Gunneridae</taxon>
        <taxon>Pentapetalae</taxon>
        <taxon>asterids</taxon>
        <taxon>lamiids</taxon>
        <taxon>Solanales</taxon>
        <taxon>Convolvulaceae</taxon>
        <taxon>Cuscuteae</taxon>
        <taxon>Cuscuta</taxon>
        <taxon>Cuscuta subgen. Cuscuta</taxon>
    </lineage>
</organism>
<dbReference type="EMBL" id="CAMAPF010000972">
    <property type="protein sequence ID" value="CAH9132645.1"/>
    <property type="molecule type" value="Genomic_DNA"/>
</dbReference>
<reference evidence="1" key="1">
    <citation type="submission" date="2022-07" db="EMBL/GenBank/DDBJ databases">
        <authorList>
            <person name="Macas J."/>
            <person name="Novak P."/>
            <person name="Neumann P."/>
        </authorList>
    </citation>
    <scope>NUCLEOTIDE SEQUENCE</scope>
</reference>